<dbReference type="InterPro" id="IPR029491">
    <property type="entry name" value="Helicase_HTH"/>
</dbReference>
<dbReference type="Gene3D" id="1.10.150.80">
    <property type="entry name" value="HRDC domain"/>
    <property type="match status" value="1"/>
</dbReference>
<dbReference type="InterPro" id="IPR016032">
    <property type="entry name" value="Sig_transdc_resp-reg_C-effctor"/>
</dbReference>
<protein>
    <submittedName>
        <fullName evidence="2">AAA family ATPase</fullName>
    </submittedName>
</protein>
<dbReference type="Gene3D" id="2.30.30.940">
    <property type="match status" value="1"/>
</dbReference>
<dbReference type="RefSeq" id="WP_147189988.1">
    <property type="nucleotide sequence ID" value="NZ_CP042435.1"/>
</dbReference>
<dbReference type="InterPro" id="IPR010997">
    <property type="entry name" value="HRDC-like_sf"/>
</dbReference>
<dbReference type="SUPFAM" id="SSF47819">
    <property type="entry name" value="HRDC-like"/>
    <property type="match status" value="1"/>
</dbReference>
<organism evidence="2 3">
    <name type="scientific">Panacibacter ginsenosidivorans</name>
    <dbReference type="NCBI Taxonomy" id="1813871"/>
    <lineage>
        <taxon>Bacteria</taxon>
        <taxon>Pseudomonadati</taxon>
        <taxon>Bacteroidota</taxon>
        <taxon>Chitinophagia</taxon>
        <taxon>Chitinophagales</taxon>
        <taxon>Chitinophagaceae</taxon>
        <taxon>Panacibacter</taxon>
    </lineage>
</organism>
<dbReference type="KEGG" id="pgin:FRZ67_13045"/>
<evidence type="ECO:0000313" key="3">
    <source>
        <dbReference type="Proteomes" id="UP000321533"/>
    </source>
</evidence>
<dbReference type="SUPFAM" id="SSF46894">
    <property type="entry name" value="C-terminal effector domain of the bipartite response regulators"/>
    <property type="match status" value="1"/>
</dbReference>
<accession>A0A5B8VB96</accession>
<dbReference type="InterPro" id="IPR051055">
    <property type="entry name" value="PIF1_helicase"/>
</dbReference>
<evidence type="ECO:0000259" key="1">
    <source>
        <dbReference type="PROSITE" id="PS50967"/>
    </source>
</evidence>
<dbReference type="SUPFAM" id="SSF52540">
    <property type="entry name" value="P-loop containing nucleoside triphosphate hydrolases"/>
    <property type="match status" value="2"/>
</dbReference>
<dbReference type="SMART" id="SM00382">
    <property type="entry name" value="AAA"/>
    <property type="match status" value="1"/>
</dbReference>
<dbReference type="InterPro" id="IPR010285">
    <property type="entry name" value="DNA_helicase_pif1-like_DEAD"/>
</dbReference>
<dbReference type="InterPro" id="IPR044876">
    <property type="entry name" value="HRDC_dom_sf"/>
</dbReference>
<dbReference type="InterPro" id="IPR027417">
    <property type="entry name" value="P-loop_NTPase"/>
</dbReference>
<dbReference type="Pfam" id="PF00570">
    <property type="entry name" value="HRDC"/>
    <property type="match status" value="1"/>
</dbReference>
<dbReference type="GO" id="GO:0000166">
    <property type="term" value="F:nucleotide binding"/>
    <property type="evidence" value="ECO:0007669"/>
    <property type="project" value="InterPro"/>
</dbReference>
<dbReference type="Pfam" id="PF14493">
    <property type="entry name" value="HTH_40"/>
    <property type="match status" value="1"/>
</dbReference>
<dbReference type="FunFam" id="3.40.50.300:FF:001498">
    <property type="entry name" value="ATP-dependent DNA helicase"/>
    <property type="match status" value="1"/>
</dbReference>
<dbReference type="InterPro" id="IPR002121">
    <property type="entry name" value="HRDC_dom"/>
</dbReference>
<dbReference type="PANTHER" id="PTHR47642:SF7">
    <property type="entry name" value="ATP-DEPENDENT DNA HELICASE PIF1"/>
    <property type="match status" value="1"/>
</dbReference>
<dbReference type="GO" id="GO:0006281">
    <property type="term" value="P:DNA repair"/>
    <property type="evidence" value="ECO:0007669"/>
    <property type="project" value="InterPro"/>
</dbReference>
<dbReference type="Proteomes" id="UP000321533">
    <property type="component" value="Chromosome"/>
</dbReference>
<keyword evidence="3" id="KW-1185">Reference proteome</keyword>
<dbReference type="PROSITE" id="PS50967">
    <property type="entry name" value="HRDC"/>
    <property type="match status" value="1"/>
</dbReference>
<dbReference type="SMART" id="SM00341">
    <property type="entry name" value="HRDC"/>
    <property type="match status" value="1"/>
</dbReference>
<gene>
    <name evidence="2" type="ORF">FRZ67_13045</name>
</gene>
<dbReference type="GO" id="GO:0000723">
    <property type="term" value="P:telomere maintenance"/>
    <property type="evidence" value="ECO:0007669"/>
    <property type="project" value="InterPro"/>
</dbReference>
<dbReference type="Pfam" id="PF05970">
    <property type="entry name" value="PIF1"/>
    <property type="match status" value="1"/>
</dbReference>
<evidence type="ECO:0000313" key="2">
    <source>
        <dbReference type="EMBL" id="QEC68181.1"/>
    </source>
</evidence>
<dbReference type="GO" id="GO:0006355">
    <property type="term" value="P:regulation of DNA-templated transcription"/>
    <property type="evidence" value="ECO:0007669"/>
    <property type="project" value="InterPro"/>
</dbReference>
<proteinExistence type="predicted"/>
<dbReference type="AlphaFoldDB" id="A0A5B8VB96"/>
<reference evidence="2 3" key="1">
    <citation type="journal article" date="2016" name="Int. J. Syst. Evol. Microbiol.">
        <title>Panacibacter ginsenosidivorans gen. nov., sp. nov., with ginsenoside converting activity isolated from soil of a ginseng field.</title>
        <authorList>
            <person name="Siddiqi M.Z."/>
            <person name="Muhammad Shafi S."/>
            <person name="Choi K.D."/>
            <person name="Im W.T."/>
        </authorList>
    </citation>
    <scope>NUCLEOTIDE SEQUENCE [LARGE SCALE GENOMIC DNA]</scope>
    <source>
        <strain evidence="2 3">Gsoil1550</strain>
    </source>
</reference>
<dbReference type="PANTHER" id="PTHR47642">
    <property type="entry name" value="ATP-DEPENDENT DNA HELICASE"/>
    <property type="match status" value="1"/>
</dbReference>
<name>A0A5B8VB96_9BACT</name>
<dbReference type="InterPro" id="IPR003593">
    <property type="entry name" value="AAA+_ATPase"/>
</dbReference>
<dbReference type="InterPro" id="IPR036388">
    <property type="entry name" value="WH-like_DNA-bd_sf"/>
</dbReference>
<dbReference type="GO" id="GO:0003678">
    <property type="term" value="F:DNA helicase activity"/>
    <property type="evidence" value="ECO:0007669"/>
    <property type="project" value="InterPro"/>
</dbReference>
<feature type="domain" description="HRDC" evidence="1">
    <location>
        <begin position="631"/>
        <end position="711"/>
    </location>
</feature>
<dbReference type="GO" id="GO:0003677">
    <property type="term" value="F:DNA binding"/>
    <property type="evidence" value="ECO:0007669"/>
    <property type="project" value="InterPro"/>
</dbReference>
<dbReference type="Gene3D" id="3.40.50.300">
    <property type="entry name" value="P-loop containing nucleotide triphosphate hydrolases"/>
    <property type="match status" value="1"/>
</dbReference>
<dbReference type="OrthoDB" id="9763659at2"/>
<dbReference type="EMBL" id="CP042435">
    <property type="protein sequence ID" value="QEC68181.1"/>
    <property type="molecule type" value="Genomic_DNA"/>
</dbReference>
<dbReference type="Gene3D" id="1.10.10.10">
    <property type="entry name" value="Winged helix-like DNA-binding domain superfamily/Winged helix DNA-binding domain"/>
    <property type="match status" value="1"/>
</dbReference>
<sequence length="838" mass="95579">MLHDDQNTLFTLAADFIHYTNRSVFLTGRAGTGKTTFLKYIKANTNKQTAVVAPTGVAAINAGGATIHSFFQLPFTPYVPESKGFQRSEESIDRHHLLGRIKMNSDRRKVLQQLELLIIDEISMVRCDVLDAIDVVLRHFRFRYNEPFGGVQLLFIGDMFQLPPVVQDDEWKILSPFYKSPFFFDSKVLKDDEPVHIELNKIYRQNEQRFIDLLNKVRNNEMDEEGFNLLNSRYDAFFQPSQHDGYITLTTHNHKADIINAEEVGKLKSNFVSYKAIITGEFYEKSYPAEELLQLKVDAQVMMIKNDAEKKYFNGKIGTITKLENEIVHVQCKGDTFPIEVKREKWENIRYTLNPSTQQVEEDVIGTFEQFPLRLAWAITIHKSQGLTFEKAVIDAGAAFASGQVYVALSRCTTLGGIVLKSRINNNGLKNDERIVQFSRQKDVATQLAYALNESKKAYQSVVLKTLFDLNAISKAVEPFKKYVQETLKDFNEEALVWTEMLEEKISQLQEVADKFQPQLKLLLDEKALPEQNENLQKRIIAASKYFAEHLQNLSQYLLSSVAVTDSKQKAMVYNMILQDVHIAIAQKLHAMKGLEHGFNAEAFAMHKKKFVSANLKVNAYSAANKTFKTDSVHPALYQQLRVLRDKICAQKDIPVYLVASGATLDELTRYLPQTVQELAQISGFGKAKLESYGQQFLDIIIAYCNQRNLTSQVHEKIPKKERREKDPNKEKTDTKLETYKLYQEGKTIKEIAEARNLSVGTIEGHLAHYVSQGNISIEELVSKEKILLIEPLAKNFEGNAVNPLKQQLGNDVSYGEIKLVIASLEYLKTKNNEQEIL</sequence>
<dbReference type="CDD" id="cd18809">
    <property type="entry name" value="SF1_C_RecD"/>
    <property type="match status" value="1"/>
</dbReference>